<dbReference type="RefSeq" id="WP_080916652.1">
    <property type="nucleotide sequence ID" value="NZ_CP020472.1"/>
</dbReference>
<sequence length="459" mass="47881">MKRIYSLALCFSLIGLTACSDDDDDTITAADSEAPVVTYADIRVIHAGSDAPMVNVTADGATLLSDVDYAMSSGLLEVATNTYAIAVDAQLADGTTLTVLEAELAVAEDMEYTAVALGKVSDETLMLKLIANEESDITADNARVQVLHATPSVGLVDIYVTEPMADITMMDPTLSANYMDNSDQLEVPTSDYQIRITPAGDKTVVFDSGTVNLAAGMDYFISAIPNEWSGDSPVALLVALPEGQVLLNDVNSGSDIRVVHAVADAPAVDVFLDGSTTPAIDMLSFGNFAGYVNIPEGMHTVTVAADADNSVEVIKDAAVDLMQGASYSVLAVGSLADNDISPWAFAEHTRRIATEARLNVIHASYSAGNVDVYLTPTADISDADPALTDVPFKAASGSLSVAPGDYTVSVTVTGTKTVAIGPLAVSLAGNGLYSVAAVDAENDTSMFSVILMDDFVTEE</sequence>
<dbReference type="Pfam" id="PF14344">
    <property type="entry name" value="DUF4397"/>
    <property type="match status" value="3"/>
</dbReference>
<feature type="signal peptide" evidence="1">
    <location>
        <begin position="1"/>
        <end position="20"/>
    </location>
</feature>
<feature type="domain" description="DUF4397" evidence="2">
    <location>
        <begin position="382"/>
        <end position="454"/>
    </location>
</feature>
<proteinExistence type="predicted"/>
<evidence type="ECO:0000313" key="4">
    <source>
        <dbReference type="Proteomes" id="UP000191820"/>
    </source>
</evidence>
<name>A0ABN4YMM6_9GAMM</name>
<evidence type="ECO:0000256" key="1">
    <source>
        <dbReference type="SAM" id="SignalP"/>
    </source>
</evidence>
<keyword evidence="4" id="KW-1185">Reference proteome</keyword>
<dbReference type="PROSITE" id="PS51257">
    <property type="entry name" value="PROKAR_LIPOPROTEIN"/>
    <property type="match status" value="1"/>
</dbReference>
<feature type="domain" description="DUF4397" evidence="2">
    <location>
        <begin position="40"/>
        <end position="159"/>
    </location>
</feature>
<dbReference type="EMBL" id="CP020472">
    <property type="protein sequence ID" value="ARD23695.1"/>
    <property type="molecule type" value="Genomic_DNA"/>
</dbReference>
<keyword evidence="1" id="KW-0732">Signal</keyword>
<dbReference type="InterPro" id="IPR025510">
    <property type="entry name" value="DUF4397"/>
</dbReference>
<accession>A0ABN4YMM6</accession>
<organism evidence="3 4">
    <name type="scientific">Shewanella japonica</name>
    <dbReference type="NCBI Taxonomy" id="93973"/>
    <lineage>
        <taxon>Bacteria</taxon>
        <taxon>Pseudomonadati</taxon>
        <taxon>Pseudomonadota</taxon>
        <taxon>Gammaproteobacteria</taxon>
        <taxon>Alteromonadales</taxon>
        <taxon>Shewanellaceae</taxon>
        <taxon>Shewanella</taxon>
    </lineage>
</organism>
<dbReference type="Proteomes" id="UP000191820">
    <property type="component" value="Chromosome"/>
</dbReference>
<evidence type="ECO:0000313" key="3">
    <source>
        <dbReference type="EMBL" id="ARD23695.1"/>
    </source>
</evidence>
<evidence type="ECO:0000259" key="2">
    <source>
        <dbReference type="Pfam" id="PF14344"/>
    </source>
</evidence>
<gene>
    <name evidence="3" type="ORF">SJ2017_3444</name>
</gene>
<reference evidence="3 4" key="1">
    <citation type="submission" date="2017-03" db="EMBL/GenBank/DDBJ databases">
        <title>Genome sequencing of Shewanella japonica KCTC 22435.</title>
        <authorList>
            <person name="Kim K.M."/>
        </authorList>
    </citation>
    <scope>NUCLEOTIDE SEQUENCE [LARGE SCALE GENOMIC DNA]</scope>
    <source>
        <strain evidence="3 4">KCTC 22435</strain>
    </source>
</reference>
<feature type="domain" description="DUF4397" evidence="2">
    <location>
        <begin position="254"/>
        <end position="373"/>
    </location>
</feature>
<protein>
    <recommendedName>
        <fullName evidence="2">DUF4397 domain-containing protein</fullName>
    </recommendedName>
</protein>
<feature type="chain" id="PRO_5045784793" description="DUF4397 domain-containing protein" evidence="1">
    <location>
        <begin position="21"/>
        <end position="459"/>
    </location>
</feature>